<keyword evidence="3 5" id="KW-1133">Transmembrane helix</keyword>
<evidence type="ECO:0000256" key="4">
    <source>
        <dbReference type="ARBA" id="ARBA00023136"/>
    </source>
</evidence>
<feature type="transmembrane region" description="Helical" evidence="5">
    <location>
        <begin position="20"/>
        <end position="41"/>
    </location>
</feature>
<evidence type="ECO:0000256" key="5">
    <source>
        <dbReference type="SAM" id="Phobius"/>
    </source>
</evidence>
<feature type="transmembrane region" description="Helical" evidence="5">
    <location>
        <begin position="316"/>
        <end position="338"/>
    </location>
</feature>
<dbReference type="GeneID" id="63767101"/>
<evidence type="ECO:0000256" key="1">
    <source>
        <dbReference type="ARBA" id="ARBA00004141"/>
    </source>
</evidence>
<gene>
    <name evidence="6" type="ORF">ASPSYDRAFT_80170</name>
</gene>
<feature type="transmembrane region" description="Helical" evidence="5">
    <location>
        <begin position="415"/>
        <end position="436"/>
    </location>
</feature>
<evidence type="ECO:0000313" key="6">
    <source>
        <dbReference type="EMBL" id="OJJ57210.1"/>
    </source>
</evidence>
<dbReference type="GO" id="GO:0016020">
    <property type="term" value="C:membrane"/>
    <property type="evidence" value="ECO:0007669"/>
    <property type="project" value="UniProtKB-SubCell"/>
</dbReference>
<feature type="transmembrane region" description="Helical" evidence="5">
    <location>
        <begin position="448"/>
        <end position="470"/>
    </location>
</feature>
<organism evidence="6 7">
    <name type="scientific">Aspergillus sydowii CBS 593.65</name>
    <dbReference type="NCBI Taxonomy" id="1036612"/>
    <lineage>
        <taxon>Eukaryota</taxon>
        <taxon>Fungi</taxon>
        <taxon>Dikarya</taxon>
        <taxon>Ascomycota</taxon>
        <taxon>Pezizomycotina</taxon>
        <taxon>Eurotiomycetes</taxon>
        <taxon>Eurotiomycetidae</taxon>
        <taxon>Eurotiales</taxon>
        <taxon>Aspergillaceae</taxon>
        <taxon>Aspergillus</taxon>
        <taxon>Aspergillus subgen. Nidulantes</taxon>
    </lineage>
</organism>
<evidence type="ECO:0000256" key="3">
    <source>
        <dbReference type="ARBA" id="ARBA00022989"/>
    </source>
</evidence>
<feature type="transmembrane region" description="Helical" evidence="5">
    <location>
        <begin position="350"/>
        <end position="370"/>
    </location>
</feature>
<dbReference type="Proteomes" id="UP000184356">
    <property type="component" value="Unassembled WGS sequence"/>
</dbReference>
<feature type="transmembrane region" description="Helical" evidence="5">
    <location>
        <begin position="376"/>
        <end position="394"/>
    </location>
</feature>
<keyword evidence="7" id="KW-1185">Reference proteome</keyword>
<protein>
    <recommendedName>
        <fullName evidence="8">Major facilitator superfamily (MFS) profile domain-containing protein</fullName>
    </recommendedName>
</protein>
<dbReference type="InterPro" id="IPR036259">
    <property type="entry name" value="MFS_trans_sf"/>
</dbReference>
<feature type="transmembrane region" description="Helical" evidence="5">
    <location>
        <begin position="278"/>
        <end position="296"/>
    </location>
</feature>
<evidence type="ECO:0000313" key="7">
    <source>
        <dbReference type="Proteomes" id="UP000184356"/>
    </source>
</evidence>
<dbReference type="PANTHER" id="PTHR23507">
    <property type="entry name" value="ZGC:174356"/>
    <property type="match status" value="1"/>
</dbReference>
<feature type="transmembrane region" description="Helical" evidence="5">
    <location>
        <begin position="204"/>
        <end position="224"/>
    </location>
</feature>
<keyword evidence="4 5" id="KW-0472">Membrane</keyword>
<name>A0A1L9TCQ0_9EURO</name>
<dbReference type="AlphaFoldDB" id="A0A1L9TCQ0"/>
<dbReference type="GO" id="GO:0022857">
    <property type="term" value="F:transmembrane transporter activity"/>
    <property type="evidence" value="ECO:0007669"/>
    <property type="project" value="InterPro"/>
</dbReference>
<keyword evidence="2 5" id="KW-0812">Transmembrane</keyword>
<evidence type="ECO:0008006" key="8">
    <source>
        <dbReference type="Google" id="ProtNLM"/>
    </source>
</evidence>
<dbReference type="STRING" id="1036612.A0A1L9TCQ0"/>
<dbReference type="OrthoDB" id="194139at2759"/>
<reference evidence="7" key="1">
    <citation type="journal article" date="2017" name="Genome Biol.">
        <title>Comparative genomics reveals high biological diversity and specific adaptations in the industrially and medically important fungal genus Aspergillus.</title>
        <authorList>
            <person name="de Vries R.P."/>
            <person name="Riley R."/>
            <person name="Wiebenga A."/>
            <person name="Aguilar-Osorio G."/>
            <person name="Amillis S."/>
            <person name="Uchima C.A."/>
            <person name="Anderluh G."/>
            <person name="Asadollahi M."/>
            <person name="Askin M."/>
            <person name="Barry K."/>
            <person name="Battaglia E."/>
            <person name="Bayram O."/>
            <person name="Benocci T."/>
            <person name="Braus-Stromeyer S.A."/>
            <person name="Caldana C."/>
            <person name="Canovas D."/>
            <person name="Cerqueira G.C."/>
            <person name="Chen F."/>
            <person name="Chen W."/>
            <person name="Choi C."/>
            <person name="Clum A."/>
            <person name="Dos Santos R.A."/>
            <person name="Damasio A.R."/>
            <person name="Diallinas G."/>
            <person name="Emri T."/>
            <person name="Fekete E."/>
            <person name="Flipphi M."/>
            <person name="Freyberg S."/>
            <person name="Gallo A."/>
            <person name="Gournas C."/>
            <person name="Habgood R."/>
            <person name="Hainaut M."/>
            <person name="Harispe M.L."/>
            <person name="Henrissat B."/>
            <person name="Hilden K.S."/>
            <person name="Hope R."/>
            <person name="Hossain A."/>
            <person name="Karabika E."/>
            <person name="Karaffa L."/>
            <person name="Karanyi Z."/>
            <person name="Krasevec N."/>
            <person name="Kuo A."/>
            <person name="Kusch H."/>
            <person name="LaButti K."/>
            <person name="Lagendijk E.L."/>
            <person name="Lapidus A."/>
            <person name="Levasseur A."/>
            <person name="Lindquist E."/>
            <person name="Lipzen A."/>
            <person name="Logrieco A.F."/>
            <person name="MacCabe A."/>
            <person name="Maekelae M.R."/>
            <person name="Malavazi I."/>
            <person name="Melin P."/>
            <person name="Meyer V."/>
            <person name="Mielnichuk N."/>
            <person name="Miskei M."/>
            <person name="Molnar A.P."/>
            <person name="Mule G."/>
            <person name="Ngan C.Y."/>
            <person name="Orejas M."/>
            <person name="Orosz E."/>
            <person name="Ouedraogo J.P."/>
            <person name="Overkamp K.M."/>
            <person name="Park H.-S."/>
            <person name="Perrone G."/>
            <person name="Piumi F."/>
            <person name="Punt P.J."/>
            <person name="Ram A.F."/>
            <person name="Ramon A."/>
            <person name="Rauscher S."/>
            <person name="Record E."/>
            <person name="Riano-Pachon D.M."/>
            <person name="Robert V."/>
            <person name="Roehrig J."/>
            <person name="Ruller R."/>
            <person name="Salamov A."/>
            <person name="Salih N.S."/>
            <person name="Samson R.A."/>
            <person name="Sandor E."/>
            <person name="Sanguinetti M."/>
            <person name="Schuetze T."/>
            <person name="Sepcic K."/>
            <person name="Shelest E."/>
            <person name="Sherlock G."/>
            <person name="Sophianopoulou V."/>
            <person name="Squina F.M."/>
            <person name="Sun H."/>
            <person name="Susca A."/>
            <person name="Todd R.B."/>
            <person name="Tsang A."/>
            <person name="Unkles S.E."/>
            <person name="van de Wiele N."/>
            <person name="van Rossen-Uffink D."/>
            <person name="Oliveira J.V."/>
            <person name="Vesth T.C."/>
            <person name="Visser J."/>
            <person name="Yu J.-H."/>
            <person name="Zhou M."/>
            <person name="Andersen M.R."/>
            <person name="Archer D.B."/>
            <person name="Baker S.E."/>
            <person name="Benoit I."/>
            <person name="Brakhage A.A."/>
            <person name="Braus G.H."/>
            <person name="Fischer R."/>
            <person name="Frisvad J.C."/>
            <person name="Goldman G.H."/>
            <person name="Houbraken J."/>
            <person name="Oakley B."/>
            <person name="Pocsi I."/>
            <person name="Scazzocchio C."/>
            <person name="Seiboth B."/>
            <person name="vanKuyk P.A."/>
            <person name="Wortman J."/>
            <person name="Dyer P.S."/>
            <person name="Grigoriev I.V."/>
        </authorList>
    </citation>
    <scope>NUCLEOTIDE SEQUENCE [LARGE SCALE GENOMIC DNA]</scope>
    <source>
        <strain evidence="7">CBS 593.65</strain>
    </source>
</reference>
<sequence>MAHETTPLLHPGNHKHQAHWVLFLVCIVIVTIDFGGAVSAAPQTQILEVIVCRALHRDAVISASTCKGADVQSELALINGWKDTFDQIPGIILALPYGFMADRVGRRQVVMLSMLGLTMQEVAVRIICWKSPAIPPQAIWFTSVFQFCGGGAQIASSMVFTIMSDIFPVETRTNKFFMLYAAMLVAEIFGGPISAWLMAISSPWIPYLLGLLCEFVGLAAVLAIPETLPGRLDMDHSHTAGDTDEGENKPRTQALWPFIQLTTKQILRIKQFILGNRNVLAMTAAFFSATAGQQALKLILQYASKRFSWSMGEASLILSLKGIINLVLLLLILPALSGQLQRRLSPARKDLLIAQGSAALLVLGFTTMGLASYPALFSIGVSVLALGWGFYATLRSLASALVSETQIGLLSTTIGLVQGVGGLIAGPVLAGAFTYGMALGGSWIGLPYFVAAGLFAAAGLGVCGVALGNVPDEMV</sequence>
<dbReference type="InterPro" id="IPR011701">
    <property type="entry name" value="MFS"/>
</dbReference>
<proteinExistence type="predicted"/>
<accession>A0A1L9TCQ0</accession>
<dbReference type="Pfam" id="PF07690">
    <property type="entry name" value="MFS_1"/>
    <property type="match status" value="1"/>
</dbReference>
<dbReference type="PANTHER" id="PTHR23507:SF1">
    <property type="entry name" value="FI18259P1-RELATED"/>
    <property type="match status" value="1"/>
</dbReference>
<dbReference type="RefSeq" id="XP_040701016.1">
    <property type="nucleotide sequence ID" value="XM_040851028.1"/>
</dbReference>
<comment type="subcellular location">
    <subcellularLocation>
        <location evidence="1">Membrane</location>
        <topology evidence="1">Multi-pass membrane protein</topology>
    </subcellularLocation>
</comment>
<feature type="transmembrane region" description="Helical" evidence="5">
    <location>
        <begin position="176"/>
        <end position="198"/>
    </location>
</feature>
<dbReference type="VEuPathDB" id="FungiDB:ASPSYDRAFT_80170"/>
<dbReference type="Gene3D" id="1.20.1250.20">
    <property type="entry name" value="MFS general substrate transporter like domains"/>
    <property type="match status" value="1"/>
</dbReference>
<dbReference type="EMBL" id="KV878589">
    <property type="protein sequence ID" value="OJJ57210.1"/>
    <property type="molecule type" value="Genomic_DNA"/>
</dbReference>
<dbReference type="SUPFAM" id="SSF103473">
    <property type="entry name" value="MFS general substrate transporter"/>
    <property type="match status" value="1"/>
</dbReference>
<evidence type="ECO:0000256" key="2">
    <source>
        <dbReference type="ARBA" id="ARBA00022692"/>
    </source>
</evidence>